<proteinExistence type="predicted"/>
<dbReference type="AlphaFoldDB" id="A0A6A6U9D9"/>
<evidence type="ECO:0000313" key="1">
    <source>
        <dbReference type="EMBL" id="KAF2668869.1"/>
    </source>
</evidence>
<organism evidence="1 2">
    <name type="scientific">Microthyrium microscopicum</name>
    <dbReference type="NCBI Taxonomy" id="703497"/>
    <lineage>
        <taxon>Eukaryota</taxon>
        <taxon>Fungi</taxon>
        <taxon>Dikarya</taxon>
        <taxon>Ascomycota</taxon>
        <taxon>Pezizomycotina</taxon>
        <taxon>Dothideomycetes</taxon>
        <taxon>Dothideomycetes incertae sedis</taxon>
        <taxon>Microthyriales</taxon>
        <taxon>Microthyriaceae</taxon>
        <taxon>Microthyrium</taxon>
    </lineage>
</organism>
<dbReference type="EMBL" id="MU004236">
    <property type="protein sequence ID" value="KAF2668869.1"/>
    <property type="molecule type" value="Genomic_DNA"/>
</dbReference>
<dbReference type="Proteomes" id="UP000799302">
    <property type="component" value="Unassembled WGS sequence"/>
</dbReference>
<sequence>MKPQGRTASPLYLRCTAPWLSWKIISPSHFVHEAQPAMFNLIASSISPPKACRDALNFVYHATSIVGCRVVRERMRFFCLWIHLQKKRKFSHHNQLYRHQPSNTRIIWLARLEPTFEFTNTPGYETRNNARAQGFSKALLCFPSPGLVIYPGADMDEPGSLLSWP</sequence>
<name>A0A6A6U9D9_9PEZI</name>
<keyword evidence="2" id="KW-1185">Reference proteome</keyword>
<protein>
    <submittedName>
        <fullName evidence="1">Uncharacterized protein</fullName>
    </submittedName>
</protein>
<accession>A0A6A6U9D9</accession>
<evidence type="ECO:0000313" key="2">
    <source>
        <dbReference type="Proteomes" id="UP000799302"/>
    </source>
</evidence>
<reference evidence="1" key="1">
    <citation type="journal article" date="2020" name="Stud. Mycol.">
        <title>101 Dothideomycetes genomes: a test case for predicting lifestyles and emergence of pathogens.</title>
        <authorList>
            <person name="Haridas S."/>
            <person name="Albert R."/>
            <person name="Binder M."/>
            <person name="Bloem J."/>
            <person name="Labutti K."/>
            <person name="Salamov A."/>
            <person name="Andreopoulos B."/>
            <person name="Baker S."/>
            <person name="Barry K."/>
            <person name="Bills G."/>
            <person name="Bluhm B."/>
            <person name="Cannon C."/>
            <person name="Castanera R."/>
            <person name="Culley D."/>
            <person name="Daum C."/>
            <person name="Ezra D."/>
            <person name="Gonzalez J."/>
            <person name="Henrissat B."/>
            <person name="Kuo A."/>
            <person name="Liang C."/>
            <person name="Lipzen A."/>
            <person name="Lutzoni F."/>
            <person name="Magnuson J."/>
            <person name="Mondo S."/>
            <person name="Nolan M."/>
            <person name="Ohm R."/>
            <person name="Pangilinan J."/>
            <person name="Park H.-J."/>
            <person name="Ramirez L."/>
            <person name="Alfaro M."/>
            <person name="Sun H."/>
            <person name="Tritt A."/>
            <person name="Yoshinaga Y."/>
            <person name="Zwiers L.-H."/>
            <person name="Turgeon B."/>
            <person name="Goodwin S."/>
            <person name="Spatafora J."/>
            <person name="Crous P."/>
            <person name="Grigoriev I."/>
        </authorList>
    </citation>
    <scope>NUCLEOTIDE SEQUENCE</scope>
    <source>
        <strain evidence="1">CBS 115976</strain>
    </source>
</reference>
<gene>
    <name evidence="1" type="ORF">BT63DRAFT_426129</name>
</gene>